<feature type="compositionally biased region" description="Low complexity" evidence="5">
    <location>
        <begin position="250"/>
        <end position="261"/>
    </location>
</feature>
<dbReference type="SMART" id="SM00355">
    <property type="entry name" value="ZnF_C2H2"/>
    <property type="match status" value="2"/>
</dbReference>
<comment type="caution">
    <text evidence="7">The sequence shown here is derived from an EMBL/GenBank/DDBJ whole genome shotgun (WGS) entry which is preliminary data.</text>
</comment>
<dbReference type="PANTHER" id="PTHR23235:SF120">
    <property type="entry name" value="KRUPPEL-LIKE FACTOR 15"/>
    <property type="match status" value="1"/>
</dbReference>
<keyword evidence="2 4" id="KW-0863">Zinc-finger</keyword>
<keyword evidence="8" id="KW-1185">Reference proteome</keyword>
<dbReference type="EMBL" id="JBBXMP010000023">
    <property type="protein sequence ID" value="KAL0067713.1"/>
    <property type="molecule type" value="Genomic_DNA"/>
</dbReference>
<feature type="region of interest" description="Disordered" evidence="5">
    <location>
        <begin position="124"/>
        <end position="145"/>
    </location>
</feature>
<evidence type="ECO:0000256" key="4">
    <source>
        <dbReference type="PROSITE-ProRule" id="PRU00042"/>
    </source>
</evidence>
<evidence type="ECO:0000313" key="8">
    <source>
        <dbReference type="Proteomes" id="UP001437256"/>
    </source>
</evidence>
<evidence type="ECO:0000256" key="1">
    <source>
        <dbReference type="ARBA" id="ARBA00022723"/>
    </source>
</evidence>
<evidence type="ECO:0000259" key="6">
    <source>
        <dbReference type="PROSITE" id="PS50157"/>
    </source>
</evidence>
<feature type="domain" description="C2H2-type" evidence="6">
    <location>
        <begin position="394"/>
        <end position="423"/>
    </location>
</feature>
<sequence>MSAIGQPDYPIVDPSQPSQYVIKAVYPLVNAEHSYSTREDHFNITIECSSFYEQPHHMPTTSPNSSPFLTCYGSPISPGLSSPLNELTLNSHDSDYPIPIPHSSALLTVPTQASQSCTSHFMMSSQNQSEPLPGTVPGSHASFHEHRGRPTIMSIQTQFSPVQYPSPYLSSGSTPSSSASPFPFTPNTPSNAGTGPAFHTKSLPSDDHGHATTIDPTVLLEPTLDADRGRSLDVHALGNRRSRNSVNAESSNNRVSRQSSRLGPQPRPARHRQQSRERSPLPLELNSFTVDTTGVQMSMSILFDTDSEPFDPESFLGLGPFDIAGWDHGDRSQSADDDTIASASIYQDRGQKVNGKRPGLGNEAEQQPGFRPVVASDEVVHASKSRRTTTGPRFKCDMDGCNADFTAKHNLKNHINAHKGVKNYVCTFCDRKYTTSHVLNRHKKTCKQGKLPKRKATRQP</sequence>
<organism evidence="7 8">
    <name type="scientific">Marasmius tenuissimus</name>
    <dbReference type="NCBI Taxonomy" id="585030"/>
    <lineage>
        <taxon>Eukaryota</taxon>
        <taxon>Fungi</taxon>
        <taxon>Dikarya</taxon>
        <taxon>Basidiomycota</taxon>
        <taxon>Agaricomycotina</taxon>
        <taxon>Agaricomycetes</taxon>
        <taxon>Agaricomycetidae</taxon>
        <taxon>Agaricales</taxon>
        <taxon>Marasmiineae</taxon>
        <taxon>Marasmiaceae</taxon>
        <taxon>Marasmius</taxon>
    </lineage>
</organism>
<keyword evidence="1" id="KW-0479">Metal-binding</keyword>
<dbReference type="PANTHER" id="PTHR23235">
    <property type="entry name" value="KRUEPPEL-LIKE TRANSCRIPTION FACTOR"/>
    <property type="match status" value="1"/>
</dbReference>
<evidence type="ECO:0000256" key="2">
    <source>
        <dbReference type="ARBA" id="ARBA00022771"/>
    </source>
</evidence>
<feature type="region of interest" description="Disordered" evidence="5">
    <location>
        <begin position="164"/>
        <end position="213"/>
    </location>
</feature>
<feature type="region of interest" description="Disordered" evidence="5">
    <location>
        <begin position="233"/>
        <end position="284"/>
    </location>
</feature>
<keyword evidence="3" id="KW-0862">Zinc</keyword>
<name>A0ABR3A3Y7_9AGAR</name>
<dbReference type="InterPro" id="IPR036236">
    <property type="entry name" value="Znf_C2H2_sf"/>
</dbReference>
<dbReference type="PROSITE" id="PS00028">
    <property type="entry name" value="ZINC_FINGER_C2H2_1"/>
    <property type="match status" value="1"/>
</dbReference>
<reference evidence="7 8" key="1">
    <citation type="submission" date="2024-05" db="EMBL/GenBank/DDBJ databases">
        <title>A draft genome resource for the thread blight pathogen Marasmius tenuissimus strain MS-2.</title>
        <authorList>
            <person name="Yulfo-Soto G.E."/>
            <person name="Baruah I.K."/>
            <person name="Amoako-Attah I."/>
            <person name="Bukari Y."/>
            <person name="Meinhardt L.W."/>
            <person name="Bailey B.A."/>
            <person name="Cohen S.P."/>
        </authorList>
    </citation>
    <scope>NUCLEOTIDE SEQUENCE [LARGE SCALE GENOMIC DNA]</scope>
    <source>
        <strain evidence="7 8">MS-2</strain>
    </source>
</reference>
<feature type="domain" description="C2H2-type" evidence="6">
    <location>
        <begin position="424"/>
        <end position="452"/>
    </location>
</feature>
<dbReference type="SUPFAM" id="SSF57667">
    <property type="entry name" value="beta-beta-alpha zinc fingers"/>
    <property type="match status" value="1"/>
</dbReference>
<dbReference type="InterPro" id="IPR013087">
    <property type="entry name" value="Znf_C2H2_type"/>
</dbReference>
<dbReference type="Proteomes" id="UP001437256">
    <property type="component" value="Unassembled WGS sequence"/>
</dbReference>
<evidence type="ECO:0000256" key="5">
    <source>
        <dbReference type="SAM" id="MobiDB-lite"/>
    </source>
</evidence>
<gene>
    <name evidence="7" type="ORF">AAF712_005153</name>
</gene>
<dbReference type="Gene3D" id="3.30.160.60">
    <property type="entry name" value="Classic Zinc Finger"/>
    <property type="match status" value="1"/>
</dbReference>
<feature type="compositionally biased region" description="Low complexity" evidence="5">
    <location>
        <begin position="165"/>
        <end position="192"/>
    </location>
</feature>
<protein>
    <recommendedName>
        <fullName evidence="6">C2H2-type domain-containing protein</fullName>
    </recommendedName>
</protein>
<dbReference type="PROSITE" id="PS50157">
    <property type="entry name" value="ZINC_FINGER_C2H2_2"/>
    <property type="match status" value="2"/>
</dbReference>
<proteinExistence type="predicted"/>
<evidence type="ECO:0000256" key="3">
    <source>
        <dbReference type="ARBA" id="ARBA00022833"/>
    </source>
</evidence>
<evidence type="ECO:0000313" key="7">
    <source>
        <dbReference type="EMBL" id="KAL0067713.1"/>
    </source>
</evidence>
<accession>A0ABR3A3Y7</accession>